<dbReference type="InterPro" id="IPR014284">
    <property type="entry name" value="RNA_pol_sigma-70_dom"/>
</dbReference>
<evidence type="ECO:0000256" key="2">
    <source>
        <dbReference type="ARBA" id="ARBA00023015"/>
    </source>
</evidence>
<evidence type="ECO:0000259" key="6">
    <source>
        <dbReference type="Pfam" id="PF08281"/>
    </source>
</evidence>
<name>A0A5C1HS34_9SPHI</name>
<evidence type="ECO:0000256" key="4">
    <source>
        <dbReference type="ARBA" id="ARBA00023163"/>
    </source>
</evidence>
<dbReference type="NCBIfam" id="TIGR02937">
    <property type="entry name" value="sigma70-ECF"/>
    <property type="match status" value="1"/>
</dbReference>
<dbReference type="PANTHER" id="PTHR43133:SF46">
    <property type="entry name" value="RNA POLYMERASE SIGMA-70 FACTOR ECF SUBFAMILY"/>
    <property type="match status" value="1"/>
</dbReference>
<dbReference type="InterPro" id="IPR013249">
    <property type="entry name" value="RNA_pol_sigma70_r4_t2"/>
</dbReference>
<proteinExistence type="inferred from homology"/>
<keyword evidence="4" id="KW-0804">Transcription</keyword>
<reference evidence="7" key="1">
    <citation type="submission" date="2019-08" db="EMBL/GenBank/DDBJ databases">
        <title>Comparative genome analysis confer to the adaptation heavy metal polluted environment.</title>
        <authorList>
            <person name="Li Y."/>
        </authorList>
    </citation>
    <scope>NUCLEOTIDE SEQUENCE [LARGE SCALE GENOMIC DNA]</scope>
    <source>
        <strain evidence="7">P1</strain>
    </source>
</reference>
<dbReference type="Gene3D" id="1.10.1740.10">
    <property type="match status" value="1"/>
</dbReference>
<comment type="similarity">
    <text evidence="1">Belongs to the sigma-70 factor family. ECF subfamily.</text>
</comment>
<dbReference type="Pfam" id="PF04542">
    <property type="entry name" value="Sigma70_r2"/>
    <property type="match status" value="1"/>
</dbReference>
<sequence>MYLNNKKMTTADERLHTIWNGCLSNDRKSQEQLYRLLAPRMLAVCMRYATDKDEAQDILQEGFIKMFRNMKNYRGEGSLEGWIRRIMVHCAISRYRKLKPMVLVDDFAAEEASAVPISSSYNDNGLEAKDLMKLVQKLPKTYRSVFNMYAIEGYSHQEIGSSLGMSELLSRTTLHRARTLLKEMVAKLTMREEHCLAG</sequence>
<dbReference type="Pfam" id="PF08281">
    <property type="entry name" value="Sigma70_r4_2"/>
    <property type="match status" value="1"/>
</dbReference>
<dbReference type="AlphaFoldDB" id="A0A5C1HS34"/>
<dbReference type="InterPro" id="IPR007627">
    <property type="entry name" value="RNA_pol_sigma70_r2"/>
</dbReference>
<dbReference type="GO" id="GO:0006352">
    <property type="term" value="P:DNA-templated transcription initiation"/>
    <property type="evidence" value="ECO:0007669"/>
    <property type="project" value="InterPro"/>
</dbReference>
<dbReference type="OrthoDB" id="1491902at2"/>
<accession>A0A5C1HS34</accession>
<dbReference type="SUPFAM" id="SSF88659">
    <property type="entry name" value="Sigma3 and sigma4 domains of RNA polymerase sigma factors"/>
    <property type="match status" value="1"/>
</dbReference>
<dbReference type="InterPro" id="IPR013324">
    <property type="entry name" value="RNA_pol_sigma_r3/r4-like"/>
</dbReference>
<dbReference type="CDD" id="cd06171">
    <property type="entry name" value="Sigma70_r4"/>
    <property type="match status" value="1"/>
</dbReference>
<dbReference type="SUPFAM" id="SSF88946">
    <property type="entry name" value="Sigma2 domain of RNA polymerase sigma factors"/>
    <property type="match status" value="1"/>
</dbReference>
<evidence type="ECO:0000313" key="7">
    <source>
        <dbReference type="EMBL" id="QEM08479.1"/>
    </source>
</evidence>
<dbReference type="InterPro" id="IPR039425">
    <property type="entry name" value="RNA_pol_sigma-70-like"/>
</dbReference>
<evidence type="ECO:0000259" key="5">
    <source>
        <dbReference type="Pfam" id="PF04542"/>
    </source>
</evidence>
<dbReference type="Gene3D" id="1.10.10.10">
    <property type="entry name" value="Winged helix-like DNA-binding domain superfamily/Winged helix DNA-binding domain"/>
    <property type="match status" value="1"/>
</dbReference>
<dbReference type="EMBL" id="CP043450">
    <property type="protein sequence ID" value="QEM08479.1"/>
    <property type="molecule type" value="Genomic_DNA"/>
</dbReference>
<evidence type="ECO:0000256" key="1">
    <source>
        <dbReference type="ARBA" id="ARBA00010641"/>
    </source>
</evidence>
<feature type="domain" description="RNA polymerase sigma factor 70 region 4 type 2" evidence="6">
    <location>
        <begin position="130"/>
        <end position="180"/>
    </location>
</feature>
<dbReference type="KEGG" id="mrub:DEO27_000050"/>
<dbReference type="PANTHER" id="PTHR43133">
    <property type="entry name" value="RNA POLYMERASE ECF-TYPE SIGMA FACTO"/>
    <property type="match status" value="1"/>
</dbReference>
<dbReference type="Proteomes" id="UP000251402">
    <property type="component" value="Chromosome"/>
</dbReference>
<evidence type="ECO:0000313" key="8">
    <source>
        <dbReference type="Proteomes" id="UP000251402"/>
    </source>
</evidence>
<keyword evidence="8" id="KW-1185">Reference proteome</keyword>
<dbReference type="GO" id="GO:0016987">
    <property type="term" value="F:sigma factor activity"/>
    <property type="evidence" value="ECO:0007669"/>
    <property type="project" value="UniProtKB-KW"/>
</dbReference>
<feature type="domain" description="RNA polymerase sigma-70 region 2" evidence="5">
    <location>
        <begin position="33"/>
        <end position="98"/>
    </location>
</feature>
<organism evidence="7 8">
    <name type="scientific">Mucilaginibacter rubeus</name>
    <dbReference type="NCBI Taxonomy" id="2027860"/>
    <lineage>
        <taxon>Bacteria</taxon>
        <taxon>Pseudomonadati</taxon>
        <taxon>Bacteroidota</taxon>
        <taxon>Sphingobacteriia</taxon>
        <taxon>Sphingobacteriales</taxon>
        <taxon>Sphingobacteriaceae</taxon>
        <taxon>Mucilaginibacter</taxon>
    </lineage>
</organism>
<dbReference type="InterPro" id="IPR013325">
    <property type="entry name" value="RNA_pol_sigma_r2"/>
</dbReference>
<keyword evidence="2" id="KW-0805">Transcription regulation</keyword>
<gene>
    <name evidence="7" type="ORF">DEO27_000050</name>
</gene>
<protein>
    <submittedName>
        <fullName evidence="7">RNA polymerase sigma factor</fullName>
    </submittedName>
</protein>
<evidence type="ECO:0000256" key="3">
    <source>
        <dbReference type="ARBA" id="ARBA00023082"/>
    </source>
</evidence>
<dbReference type="GO" id="GO:0003677">
    <property type="term" value="F:DNA binding"/>
    <property type="evidence" value="ECO:0007669"/>
    <property type="project" value="InterPro"/>
</dbReference>
<dbReference type="InterPro" id="IPR036388">
    <property type="entry name" value="WH-like_DNA-bd_sf"/>
</dbReference>
<keyword evidence="3" id="KW-0731">Sigma factor</keyword>